<proteinExistence type="predicted"/>
<accession>A0ABP7EY65</accession>
<feature type="domain" description="PKD" evidence="1">
    <location>
        <begin position="364"/>
        <end position="441"/>
    </location>
</feature>
<evidence type="ECO:0000313" key="3">
    <source>
        <dbReference type="Proteomes" id="UP001501367"/>
    </source>
</evidence>
<dbReference type="EMBL" id="BAABDT010000001">
    <property type="protein sequence ID" value="GAA3724058.1"/>
    <property type="molecule type" value="Genomic_DNA"/>
</dbReference>
<dbReference type="InterPro" id="IPR011042">
    <property type="entry name" value="6-blade_b-propeller_TolB-like"/>
</dbReference>
<dbReference type="Gene3D" id="2.60.40.10">
    <property type="entry name" value="Immunoglobulins"/>
    <property type="match status" value="2"/>
</dbReference>
<dbReference type="InterPro" id="IPR022409">
    <property type="entry name" value="PKD/Chitinase_dom"/>
</dbReference>
<dbReference type="Gene3D" id="2.120.10.30">
    <property type="entry name" value="TolB, C-terminal domain"/>
    <property type="match status" value="1"/>
</dbReference>
<organism evidence="2 3">
    <name type="scientific">Flavobacterium ginsengisoli</name>
    <dbReference type="NCBI Taxonomy" id="871694"/>
    <lineage>
        <taxon>Bacteria</taxon>
        <taxon>Pseudomonadati</taxon>
        <taxon>Bacteroidota</taxon>
        <taxon>Flavobacteriia</taxon>
        <taxon>Flavobacteriales</taxon>
        <taxon>Flavobacteriaceae</taxon>
        <taxon>Flavobacterium</taxon>
    </lineage>
</organism>
<name>A0ABP7EY65_9FLAO</name>
<dbReference type="SUPFAM" id="SSF82171">
    <property type="entry name" value="DPP6 N-terminal domain-like"/>
    <property type="match status" value="1"/>
</dbReference>
<protein>
    <recommendedName>
        <fullName evidence="1">PKD domain-containing protein</fullName>
    </recommendedName>
</protein>
<gene>
    <name evidence="2" type="ORF">GCM10022422_01280</name>
</gene>
<comment type="caution">
    <text evidence="2">The sequence shown here is derived from an EMBL/GenBank/DDBJ whole genome shotgun (WGS) entry which is preliminary data.</text>
</comment>
<dbReference type="SUPFAM" id="SSF49299">
    <property type="entry name" value="PKD domain"/>
    <property type="match status" value="2"/>
</dbReference>
<dbReference type="Pfam" id="PF13585">
    <property type="entry name" value="CHU_C"/>
    <property type="match status" value="1"/>
</dbReference>
<dbReference type="Pfam" id="PF18911">
    <property type="entry name" value="PKD_4"/>
    <property type="match status" value="1"/>
</dbReference>
<keyword evidence="3" id="KW-1185">Reference proteome</keyword>
<dbReference type="PROSITE" id="PS51257">
    <property type="entry name" value="PROKAR_LIPOPROTEIN"/>
    <property type="match status" value="1"/>
</dbReference>
<dbReference type="RefSeq" id="WP_278019917.1">
    <property type="nucleotide sequence ID" value="NZ_BAABDT010000001.1"/>
</dbReference>
<sequence>MLKILSVIFFLSLGCYAQGEANIWYFGDLSGVDFNGVLPVSLKDSQMYADGGCSSISNANGELLFYTNGVVVWDKLHNKMSNGSNLGGSYVIGQSTIIIPKPGSNNIYYIITSPGLDINMNSSTKYTEVDMNLNGGLGDVTVNKNVPIATGTCRNIAAIKKPNDIDYWFILHNEIDDKFYVYSITSAGIITNPIVSSSKSANDGGLFFSGYLKFSPDGSKIAMAAYGAGTTLFDFDVNNGLISNPQIINNHYDCYGVEFSPSGDVLYTTRSDIYKNQLIQYDLTASNIQSTEKIIGSGHNMGFYGSMSSLQYAPDGKIYLSFTNSYALGVINDPDNLGPSCNYNPAALNIFGETNADLPQFVRSVLDFSIKTKNNCLGENTSFSLTGSQNLVSIVWDFGDGTTSTDKNPSHTYTSAGKYIVSVSATSALGKNLKRKKEVHISQIPIATQPQNVLVCDNDNDGLYSFDLTAQNKAILNGQDPDLFIVNYFSNNKIIDSPENYINSVSYQEETITAEVSNKNNTECKSITTFKIDVFDTPFPNLSTAIQDLVSCDNSSFGSDNDGKVIFDLTQRATAILNGQSAMQFLLSYYKDETLTQPILTPENYQNTNLKETIFVKLVNKDNPNCVAVTSFKIEVLVLPDINNAIDLKQCDDNIDGFSAFNLEESISKITSNVNNEDISFFKTAQDAQNSTNPILNTTNYINQVASVDRVFVRVTNKNGCYRTAQLNLIVSTTQIPKSFRKSFVQCDDAILGTNTDGIASFDFSDVTNQIQNIFPAGQQLDITFYTNLSDALAEKNNILDISNYRNTGSPNTQDIYVRVDNKLSNDCLGLENCITLTVEPIPLIQPMEQIHCDDDHDGLYAFDTSAIENNLLNGLNNVTVSYFDQNNNELSSPLPNPFITSTQTISVVVSNNNLPSCSFASTLKFIVDDLPQAFPIDASLTTVCDDEVDPALQDGKYAFDTSDFQNTILGGQTGMIVKYSDGNNIELPSPLPNPFITSSQNIKVEVSNPLNSSCIASTIIPFIVRPKPVIKLEGEELVCSDLPTFTKIINAGLLDETQKGNYSYSWTFNGNLIERENNYDLTVNKKGIYKVEVLDNEGCSATRTITVNASDKATLEIEVVDMSSDNAITVLATGAGDYVFSLDDKNGDYQTSNIFTNVPAGIHNVFVKDLNGCGVVAQEVAILGIPNYFTPNQDGYNDTWNLKGINPIFTSKTSVQIFDRYGKFIKQINPIGEGWDGTYLGQQMPSADYWYSIQLEDGRIFKGHFSLKR</sequence>
<dbReference type="InterPro" id="IPR026341">
    <property type="entry name" value="T9SS_type_B"/>
</dbReference>
<dbReference type="InterPro" id="IPR000601">
    <property type="entry name" value="PKD_dom"/>
</dbReference>
<dbReference type="NCBIfam" id="TIGR04131">
    <property type="entry name" value="Bac_Flav_CTERM"/>
    <property type="match status" value="1"/>
</dbReference>
<dbReference type="Proteomes" id="UP001501367">
    <property type="component" value="Unassembled WGS sequence"/>
</dbReference>
<evidence type="ECO:0000313" key="2">
    <source>
        <dbReference type="EMBL" id="GAA3724058.1"/>
    </source>
</evidence>
<dbReference type="InterPro" id="IPR035986">
    <property type="entry name" value="PKD_dom_sf"/>
</dbReference>
<dbReference type="PROSITE" id="PS50093">
    <property type="entry name" value="PKD"/>
    <property type="match status" value="1"/>
</dbReference>
<evidence type="ECO:0000259" key="1">
    <source>
        <dbReference type="PROSITE" id="PS50093"/>
    </source>
</evidence>
<dbReference type="SMART" id="SM00089">
    <property type="entry name" value="PKD"/>
    <property type="match status" value="2"/>
</dbReference>
<reference evidence="3" key="1">
    <citation type="journal article" date="2019" name="Int. J. Syst. Evol. Microbiol.">
        <title>The Global Catalogue of Microorganisms (GCM) 10K type strain sequencing project: providing services to taxonomists for standard genome sequencing and annotation.</title>
        <authorList>
            <consortium name="The Broad Institute Genomics Platform"/>
            <consortium name="The Broad Institute Genome Sequencing Center for Infectious Disease"/>
            <person name="Wu L."/>
            <person name="Ma J."/>
        </authorList>
    </citation>
    <scope>NUCLEOTIDE SEQUENCE [LARGE SCALE GENOMIC DNA]</scope>
    <source>
        <strain evidence="3">JCM 17336</strain>
    </source>
</reference>
<dbReference type="CDD" id="cd00146">
    <property type="entry name" value="PKD"/>
    <property type="match status" value="1"/>
</dbReference>
<dbReference type="InterPro" id="IPR013783">
    <property type="entry name" value="Ig-like_fold"/>
</dbReference>